<evidence type="ECO:0000256" key="6">
    <source>
        <dbReference type="ARBA" id="ARBA00023004"/>
    </source>
</evidence>
<evidence type="ECO:0000256" key="5">
    <source>
        <dbReference type="ARBA" id="ARBA00022982"/>
    </source>
</evidence>
<evidence type="ECO:0000313" key="9">
    <source>
        <dbReference type="EMBL" id="MBC3536034.1"/>
    </source>
</evidence>
<dbReference type="Pfam" id="PF13237">
    <property type="entry name" value="Fer4_10"/>
    <property type="match status" value="1"/>
</dbReference>
<keyword evidence="1" id="KW-0813">Transport</keyword>
<dbReference type="InterPro" id="IPR017900">
    <property type="entry name" value="4Fe4S_Fe_S_CS"/>
</dbReference>
<dbReference type="SUPFAM" id="SSF52218">
    <property type="entry name" value="Flavoproteins"/>
    <property type="match status" value="1"/>
</dbReference>
<keyword evidence="7" id="KW-0411">Iron-sulfur</keyword>
<dbReference type="RefSeq" id="WP_186502093.1">
    <property type="nucleotide sequence ID" value="NZ_JACOGK010000004.1"/>
</dbReference>
<dbReference type="PROSITE" id="PS00198">
    <property type="entry name" value="4FE4S_FER_1"/>
    <property type="match status" value="2"/>
</dbReference>
<proteinExistence type="predicted"/>
<keyword evidence="10" id="KW-1185">Reference proteome</keyword>
<keyword evidence="4" id="KW-0677">Repeat</keyword>
<dbReference type="Gene3D" id="3.40.50.360">
    <property type="match status" value="1"/>
</dbReference>
<dbReference type="InterPro" id="IPR047964">
    <property type="entry name" value="EFR1-like"/>
</dbReference>
<evidence type="ECO:0000256" key="1">
    <source>
        <dbReference type="ARBA" id="ARBA00022448"/>
    </source>
</evidence>
<comment type="caution">
    <text evidence="9">The sequence shown here is derived from an EMBL/GenBank/DDBJ whole genome shotgun (WGS) entry which is preliminary data.</text>
</comment>
<dbReference type="PROSITE" id="PS51379">
    <property type="entry name" value="4FE4S_FER_2"/>
    <property type="match status" value="2"/>
</dbReference>
<dbReference type="SUPFAM" id="SSF54862">
    <property type="entry name" value="4Fe-4S ferredoxins"/>
    <property type="match status" value="1"/>
</dbReference>
<gene>
    <name evidence="9" type="ORF">H8J70_02015</name>
</gene>
<evidence type="ECO:0000256" key="7">
    <source>
        <dbReference type="ARBA" id="ARBA00023014"/>
    </source>
</evidence>
<evidence type="ECO:0000259" key="8">
    <source>
        <dbReference type="PROSITE" id="PS51379"/>
    </source>
</evidence>
<keyword evidence="2" id="KW-0004">4Fe-4S</keyword>
<feature type="domain" description="4Fe-4S ferredoxin-type" evidence="8">
    <location>
        <begin position="177"/>
        <end position="206"/>
    </location>
</feature>
<keyword evidence="5" id="KW-0249">Electron transport</keyword>
<reference evidence="9 10" key="1">
    <citation type="submission" date="2020-08" db="EMBL/GenBank/DDBJ databases">
        <authorList>
            <person name="Liu C."/>
            <person name="Sun Q."/>
        </authorList>
    </citation>
    <scope>NUCLEOTIDE SEQUENCE [LARGE SCALE GENOMIC DNA]</scope>
    <source>
        <strain evidence="9 10">NSJ-59</strain>
    </source>
</reference>
<dbReference type="InterPro" id="IPR017896">
    <property type="entry name" value="4Fe4S_Fe-S-bd"/>
</dbReference>
<keyword evidence="6" id="KW-0408">Iron</keyword>
<evidence type="ECO:0000256" key="2">
    <source>
        <dbReference type="ARBA" id="ARBA00022485"/>
    </source>
</evidence>
<keyword evidence="3" id="KW-0479">Metal-binding</keyword>
<evidence type="ECO:0000256" key="4">
    <source>
        <dbReference type="ARBA" id="ARBA00022737"/>
    </source>
</evidence>
<evidence type="ECO:0000256" key="3">
    <source>
        <dbReference type="ARBA" id="ARBA00022723"/>
    </source>
</evidence>
<organism evidence="9 10">
    <name type="scientific">Megasphaera hominis</name>
    <dbReference type="NCBI Taxonomy" id="159836"/>
    <lineage>
        <taxon>Bacteria</taxon>
        <taxon>Bacillati</taxon>
        <taxon>Bacillota</taxon>
        <taxon>Negativicutes</taxon>
        <taxon>Veillonellales</taxon>
        <taxon>Veillonellaceae</taxon>
        <taxon>Megasphaera</taxon>
    </lineage>
</organism>
<dbReference type="EMBL" id="JACOGK010000004">
    <property type="protein sequence ID" value="MBC3536034.1"/>
    <property type="molecule type" value="Genomic_DNA"/>
</dbReference>
<feature type="domain" description="4Fe-4S ferredoxin-type" evidence="8">
    <location>
        <begin position="208"/>
        <end position="234"/>
    </location>
</feature>
<dbReference type="InterPro" id="IPR050572">
    <property type="entry name" value="Fe-S_Ferredoxin"/>
</dbReference>
<name>A0ABR6VHB8_9FIRM</name>
<dbReference type="NCBIfam" id="NF038196">
    <property type="entry name" value="ferrodoxin_EFR1"/>
    <property type="match status" value="1"/>
</dbReference>
<dbReference type="PANTHER" id="PTHR43687:SF6">
    <property type="entry name" value="L-ASPARTATE SEMIALDEHYDE SULFURTRANSFERASE IRON-SULFUR SUBUNIT"/>
    <property type="match status" value="1"/>
</dbReference>
<evidence type="ECO:0000313" key="10">
    <source>
        <dbReference type="Proteomes" id="UP000606870"/>
    </source>
</evidence>
<dbReference type="Proteomes" id="UP000606870">
    <property type="component" value="Unassembled WGS sequence"/>
</dbReference>
<protein>
    <submittedName>
        <fullName evidence="9">4Fe-4S binding protein</fullName>
    </submittedName>
</protein>
<sequence length="255" mass="28006">MILYFTGTGNSLSVARQLAAATGDTAVHIADLTKHGTCTLIRDRVIGFVFPVYFGDIPWPVQEFIRNTKFAPSAYIYAVATCGSTPGNALYNLQQLLAWHRCRLAYADSVSMIANSTSTWKKGVSYDYRRLDAAKDHVAAIAHAVMERRESLRHVKRSLAGSIMGLGVVRQVGSRRFTITANPDACVGCGLCVHICPVGNLTLKDGKVVVSDHCAMCMACVQWCPHGGIFVHGHAIAREDQYHHPEVNAEDLYRR</sequence>
<dbReference type="InterPro" id="IPR029039">
    <property type="entry name" value="Flavoprotein-like_sf"/>
</dbReference>
<accession>A0ABR6VHB8</accession>
<dbReference type="PANTHER" id="PTHR43687">
    <property type="entry name" value="ADENYLYLSULFATE REDUCTASE, BETA SUBUNIT"/>
    <property type="match status" value="1"/>
</dbReference>
<dbReference type="Gene3D" id="3.30.70.20">
    <property type="match status" value="1"/>
</dbReference>